<accession>A0AAU7ZMX2</accession>
<evidence type="ECO:0000259" key="3">
    <source>
        <dbReference type="PROSITE" id="PS51186"/>
    </source>
</evidence>
<dbReference type="PANTHER" id="PTHR43877">
    <property type="entry name" value="AMINOALKYLPHOSPHONATE N-ACETYLTRANSFERASE-RELATED-RELATED"/>
    <property type="match status" value="1"/>
</dbReference>
<dbReference type="Gene3D" id="3.40.630.30">
    <property type="match status" value="1"/>
</dbReference>
<dbReference type="GO" id="GO:0016747">
    <property type="term" value="F:acyltransferase activity, transferring groups other than amino-acyl groups"/>
    <property type="evidence" value="ECO:0007669"/>
    <property type="project" value="InterPro"/>
</dbReference>
<gene>
    <name evidence="4" type="ORF">RBB77_15830</name>
</gene>
<evidence type="ECO:0000256" key="2">
    <source>
        <dbReference type="ARBA" id="ARBA00023315"/>
    </source>
</evidence>
<organism evidence="4">
    <name type="scientific">Tunturiibacter psychrotolerans</name>
    <dbReference type="NCBI Taxonomy" id="3069686"/>
    <lineage>
        <taxon>Bacteria</taxon>
        <taxon>Pseudomonadati</taxon>
        <taxon>Acidobacteriota</taxon>
        <taxon>Terriglobia</taxon>
        <taxon>Terriglobales</taxon>
        <taxon>Acidobacteriaceae</taxon>
        <taxon>Tunturiibacter</taxon>
    </lineage>
</organism>
<sequence length="193" mass="20944">MSKWVDRMVGEGYGERMSGIRVATVQDANAIARVHVESWRTTYAGIVPEAYLASLEVEQREGSWREWLGLDVDVFVAEVDGEVVGFVGGGAIREPVEGFDGELFAIYLLREAQRRGIGMALLKRLAGSLKKRRLGSMVAWVLEDNSSGGFYSRSGGVRVASKEMEVGGVMLPVVAYGWNDLRTIGAGVARGSA</sequence>
<dbReference type="EMBL" id="CP132942">
    <property type="protein sequence ID" value="XCB31909.1"/>
    <property type="molecule type" value="Genomic_DNA"/>
</dbReference>
<keyword evidence="2 4" id="KW-0012">Acyltransferase</keyword>
<proteinExistence type="predicted"/>
<protein>
    <submittedName>
        <fullName evidence="4">GNAT family N-acetyltransferase</fullName>
        <ecNumber evidence="4">2.3.1.-</ecNumber>
    </submittedName>
</protein>
<evidence type="ECO:0000313" key="4">
    <source>
        <dbReference type="EMBL" id="XCB31909.1"/>
    </source>
</evidence>
<reference evidence="4" key="2">
    <citation type="journal article" date="2024" name="Environ. Microbiol.">
        <title>Genome analysis and description of Tunturibacter gen. nov. expands the diversity of Terriglobia in tundra soils.</title>
        <authorList>
            <person name="Messyasz A."/>
            <person name="Mannisto M.K."/>
            <person name="Kerkhof L.J."/>
            <person name="Haggblom M.M."/>
        </authorList>
    </citation>
    <scope>NUCLEOTIDE SEQUENCE</scope>
    <source>
        <strain evidence="4">X5P6</strain>
    </source>
</reference>
<feature type="domain" description="N-acetyltransferase" evidence="3">
    <location>
        <begin position="18"/>
        <end position="183"/>
    </location>
</feature>
<dbReference type="InterPro" id="IPR000182">
    <property type="entry name" value="GNAT_dom"/>
</dbReference>
<dbReference type="RefSeq" id="WP_353062752.1">
    <property type="nucleotide sequence ID" value="NZ_CP132942.1"/>
</dbReference>
<dbReference type="InterPro" id="IPR016181">
    <property type="entry name" value="Acyl_CoA_acyltransferase"/>
</dbReference>
<dbReference type="InterPro" id="IPR050832">
    <property type="entry name" value="Bact_Acetyltransf"/>
</dbReference>
<name>A0AAU7ZMX2_9BACT</name>
<dbReference type="Pfam" id="PF00583">
    <property type="entry name" value="Acetyltransf_1"/>
    <property type="match status" value="1"/>
</dbReference>
<dbReference type="AlphaFoldDB" id="A0AAU7ZMX2"/>
<evidence type="ECO:0000256" key="1">
    <source>
        <dbReference type="ARBA" id="ARBA00022679"/>
    </source>
</evidence>
<dbReference type="PROSITE" id="PS51186">
    <property type="entry name" value="GNAT"/>
    <property type="match status" value="1"/>
</dbReference>
<keyword evidence="1 4" id="KW-0808">Transferase</keyword>
<dbReference type="KEGG" id="tpsc:RBB77_15830"/>
<reference evidence="4" key="1">
    <citation type="submission" date="2023-08" db="EMBL/GenBank/DDBJ databases">
        <authorList>
            <person name="Messyasz A."/>
            <person name="Mannisto M.K."/>
            <person name="Kerkhof L.J."/>
            <person name="Haggblom M."/>
        </authorList>
    </citation>
    <scope>NUCLEOTIDE SEQUENCE</scope>
    <source>
        <strain evidence="4">X5P6</strain>
    </source>
</reference>
<dbReference type="SUPFAM" id="SSF55729">
    <property type="entry name" value="Acyl-CoA N-acyltransferases (Nat)"/>
    <property type="match status" value="1"/>
</dbReference>
<dbReference type="EC" id="2.3.1.-" evidence="4"/>